<keyword evidence="3" id="KW-1185">Reference proteome</keyword>
<proteinExistence type="predicted"/>
<feature type="compositionally biased region" description="Basic and acidic residues" evidence="1">
    <location>
        <begin position="659"/>
        <end position="669"/>
    </location>
</feature>
<reference evidence="2" key="1">
    <citation type="journal article" date="2020" name="Stud. Mycol.">
        <title>101 Dothideomycetes genomes: a test case for predicting lifestyles and emergence of pathogens.</title>
        <authorList>
            <person name="Haridas S."/>
            <person name="Albert R."/>
            <person name="Binder M."/>
            <person name="Bloem J."/>
            <person name="Labutti K."/>
            <person name="Salamov A."/>
            <person name="Andreopoulos B."/>
            <person name="Baker S."/>
            <person name="Barry K."/>
            <person name="Bills G."/>
            <person name="Bluhm B."/>
            <person name="Cannon C."/>
            <person name="Castanera R."/>
            <person name="Culley D."/>
            <person name="Daum C."/>
            <person name="Ezra D."/>
            <person name="Gonzalez J."/>
            <person name="Henrissat B."/>
            <person name="Kuo A."/>
            <person name="Liang C."/>
            <person name="Lipzen A."/>
            <person name="Lutzoni F."/>
            <person name="Magnuson J."/>
            <person name="Mondo S."/>
            <person name="Nolan M."/>
            <person name="Ohm R."/>
            <person name="Pangilinan J."/>
            <person name="Park H.-J."/>
            <person name="Ramirez L."/>
            <person name="Alfaro M."/>
            <person name="Sun H."/>
            <person name="Tritt A."/>
            <person name="Yoshinaga Y."/>
            <person name="Zwiers L.-H."/>
            <person name="Turgeon B."/>
            <person name="Goodwin S."/>
            <person name="Spatafora J."/>
            <person name="Crous P."/>
            <person name="Grigoriev I."/>
        </authorList>
    </citation>
    <scope>NUCLEOTIDE SEQUENCE</scope>
    <source>
        <strain evidence="2">CBS 130266</strain>
    </source>
</reference>
<evidence type="ECO:0000256" key="1">
    <source>
        <dbReference type="SAM" id="MobiDB-lite"/>
    </source>
</evidence>
<feature type="compositionally biased region" description="Low complexity" evidence="1">
    <location>
        <begin position="228"/>
        <end position="240"/>
    </location>
</feature>
<evidence type="ECO:0000313" key="2">
    <source>
        <dbReference type="EMBL" id="KAF2429198.1"/>
    </source>
</evidence>
<dbReference type="Proteomes" id="UP000800235">
    <property type="component" value="Unassembled WGS sequence"/>
</dbReference>
<evidence type="ECO:0000313" key="3">
    <source>
        <dbReference type="Proteomes" id="UP000800235"/>
    </source>
</evidence>
<feature type="compositionally biased region" description="Basic residues" evidence="1">
    <location>
        <begin position="825"/>
        <end position="835"/>
    </location>
</feature>
<feature type="region of interest" description="Disordered" evidence="1">
    <location>
        <begin position="329"/>
        <end position="780"/>
    </location>
</feature>
<protein>
    <recommendedName>
        <fullName evidence="4">Altered inheritance of mitochondria protein 21</fullName>
    </recommendedName>
</protein>
<dbReference type="Pfam" id="PF11489">
    <property type="entry name" value="Aim21"/>
    <property type="match status" value="1"/>
</dbReference>
<evidence type="ECO:0008006" key="4">
    <source>
        <dbReference type="Google" id="ProtNLM"/>
    </source>
</evidence>
<dbReference type="InterPro" id="IPR021582">
    <property type="entry name" value="Aim21"/>
</dbReference>
<feature type="compositionally biased region" description="Basic and acidic residues" evidence="1">
    <location>
        <begin position="815"/>
        <end position="824"/>
    </location>
</feature>
<accession>A0A9P4NPT4</accession>
<feature type="compositionally biased region" description="Polar residues" evidence="1">
    <location>
        <begin position="841"/>
        <end position="851"/>
    </location>
</feature>
<name>A0A9P4NPT4_9PEZI</name>
<feature type="region of interest" description="Disordered" evidence="1">
    <location>
        <begin position="870"/>
        <end position="1016"/>
    </location>
</feature>
<feature type="region of interest" description="Disordered" evidence="1">
    <location>
        <begin position="795"/>
        <end position="856"/>
    </location>
</feature>
<organism evidence="2 3">
    <name type="scientific">Tothia fuscella</name>
    <dbReference type="NCBI Taxonomy" id="1048955"/>
    <lineage>
        <taxon>Eukaryota</taxon>
        <taxon>Fungi</taxon>
        <taxon>Dikarya</taxon>
        <taxon>Ascomycota</taxon>
        <taxon>Pezizomycotina</taxon>
        <taxon>Dothideomycetes</taxon>
        <taxon>Pleosporomycetidae</taxon>
        <taxon>Venturiales</taxon>
        <taxon>Cylindrosympodiaceae</taxon>
        <taxon>Tothia</taxon>
    </lineage>
</organism>
<feature type="compositionally biased region" description="Polar residues" evidence="1">
    <location>
        <begin position="943"/>
        <end position="965"/>
    </location>
</feature>
<feature type="region of interest" description="Disordered" evidence="1">
    <location>
        <begin position="213"/>
        <end position="266"/>
    </location>
</feature>
<feature type="region of interest" description="Disordered" evidence="1">
    <location>
        <begin position="1"/>
        <end position="136"/>
    </location>
</feature>
<dbReference type="EMBL" id="MU007049">
    <property type="protein sequence ID" value="KAF2429198.1"/>
    <property type="molecule type" value="Genomic_DNA"/>
</dbReference>
<feature type="compositionally biased region" description="Low complexity" evidence="1">
    <location>
        <begin position="879"/>
        <end position="892"/>
    </location>
</feature>
<dbReference type="OrthoDB" id="5386574at2759"/>
<feature type="compositionally biased region" description="Basic and acidic residues" evidence="1">
    <location>
        <begin position="489"/>
        <end position="502"/>
    </location>
</feature>
<gene>
    <name evidence="2" type="ORF">EJ08DRAFT_698559</name>
</gene>
<feature type="compositionally biased region" description="Polar residues" evidence="1">
    <location>
        <begin position="595"/>
        <end position="617"/>
    </location>
</feature>
<feature type="compositionally biased region" description="Low complexity" evidence="1">
    <location>
        <begin position="13"/>
        <end position="25"/>
    </location>
</feature>
<feature type="region of interest" description="Disordered" evidence="1">
    <location>
        <begin position="149"/>
        <end position="201"/>
    </location>
</feature>
<feature type="compositionally biased region" description="Acidic residues" evidence="1">
    <location>
        <begin position="909"/>
        <end position="921"/>
    </location>
</feature>
<sequence length="1016" mass="108974">MAVPSIPQRPVRSQMPAPASASASMEIPRIPPRPKRNVERSISPQRESFARSPLNDPSFKHNGKGHSSSKLSAQDVPARPPSVNLPLIGDEGNEYAHLTPAPESESQFAPPPAPTEQTKNVAGDLPLHAPKASLPATTAKTRIAAVTRTDSSQAAALGIGKASSETDSHYIGSNLARSTSSEASRSRPASLYKQSTHEELEEHGIPEIGLQVPMYPNAGDVQAPTPSPSTHAPSTGIGFFNNGGGSAAGRNHSRTKSGREVFQGPPGSYGLHGHGLNAKSQFEKAWYDKHPEVLAQEVKGEYGPAISDNRKEWALSSEELNKLVHQRAMDSMGTSAPPPGTPDEQIGFLASEEYASRMNSPRPSSAKPRRPSSQTHTESPLRKMSFPQHEIDAAIRGSGGKTTSSHGDHALESEVEDDVIHVEPPSRSASKYGGGGYDPPTQDLGPHGGNTDAEGGWFDETGRGTPILASDEVSHRPEAQFMQPAVDPEMERRGSSYMHDIDTPPSGFRSGTHSRSNSIPTITHTNLSRFATEDRENAGTPLEDVQEYEPLFPEDEEDEEVASRSKSAPAVQVKSKRPDVLARHHFPSQDVWEDTPSSLMYQTTVDTPQLPDDSSPSAEHEPKELFESPEAEKARKENLSPDRESFLPDHLKPTIKKGLKSDVLAERPGMRHRFPSQDIWEDSPESHMHTTTVGDTQEEQEAAKAVPEIPSRPAKKTSTEAPSIPGRPKPQVPARPSKLHSRWSEEEVPLSKSISAGSTENQPSAVKSKPPVPARPAGGKIAALQANFMNDLNKRLQVGPVAPKKEVQEEEEVEEKAPLADARKGRARGPQRRKPGVSPSAAASQETSAMSKPTVRFAISKPMTIWEVDESGGLNVPTSSKAADAADSEPAAYEQELPKDISIGTTTDDLPESDEAPEEASSEEKATTDGSTETEPPAVKAPSKQSSTDSSVQTGQQNISVTKDTLTGEKENTTIYLGGRAPEPGTVIVDGEGNEHVGSPDSLGGIEKITRSTGGL</sequence>
<feature type="compositionally biased region" description="Acidic residues" evidence="1">
    <location>
        <begin position="544"/>
        <end position="560"/>
    </location>
</feature>
<feature type="compositionally biased region" description="Low complexity" evidence="1">
    <location>
        <begin position="176"/>
        <end position="190"/>
    </location>
</feature>
<feature type="compositionally biased region" description="Polar residues" evidence="1">
    <location>
        <begin position="752"/>
        <end position="765"/>
    </location>
</feature>
<dbReference type="AlphaFoldDB" id="A0A9P4NPT4"/>
<feature type="compositionally biased region" description="Polar residues" evidence="1">
    <location>
        <begin position="509"/>
        <end position="529"/>
    </location>
</feature>
<comment type="caution">
    <text evidence="2">The sequence shown here is derived from an EMBL/GenBank/DDBJ whole genome shotgun (WGS) entry which is preliminary data.</text>
</comment>
<feature type="compositionally biased region" description="Basic and acidic residues" evidence="1">
    <location>
        <begin position="618"/>
        <end position="652"/>
    </location>
</feature>